<accession>A0ABW0MHD6</accession>
<evidence type="ECO:0000313" key="2">
    <source>
        <dbReference type="EMBL" id="MFC5477643.1"/>
    </source>
</evidence>
<feature type="compositionally biased region" description="Polar residues" evidence="1">
    <location>
        <begin position="1"/>
        <end position="18"/>
    </location>
</feature>
<proteinExistence type="predicted"/>
<name>A0ABW0MHD6_9BURK</name>
<dbReference type="EMBL" id="JBHSMR010000008">
    <property type="protein sequence ID" value="MFC5477643.1"/>
    <property type="molecule type" value="Genomic_DNA"/>
</dbReference>
<organism evidence="2 3">
    <name type="scientific">Massilia suwonensis</name>
    <dbReference type="NCBI Taxonomy" id="648895"/>
    <lineage>
        <taxon>Bacteria</taxon>
        <taxon>Pseudomonadati</taxon>
        <taxon>Pseudomonadota</taxon>
        <taxon>Betaproteobacteria</taxon>
        <taxon>Burkholderiales</taxon>
        <taxon>Oxalobacteraceae</taxon>
        <taxon>Telluria group</taxon>
        <taxon>Massilia</taxon>
    </lineage>
</organism>
<dbReference type="RefSeq" id="WP_379752280.1">
    <property type="nucleotide sequence ID" value="NZ_JBHSMR010000008.1"/>
</dbReference>
<dbReference type="Proteomes" id="UP001596101">
    <property type="component" value="Unassembled WGS sequence"/>
</dbReference>
<sequence>MDDQQNNSPMSPDTQATPQAPLDAKGVARRRFARASAGATGVILTLHSQPGMATFSKTMCKSPSGYMSMKPGASARPQVSCSYNRSHGYWKTHENKWESLAGMSSKTKFSTFFRCTGNYIGLANVTMMQVIDPTQAIKRIDRNNVAMQCVAALLNARAARSAGLPTVLPADEVLEIWNQFVTRGYYVPVKGATPWSGAVIAAYLESTFR</sequence>
<reference evidence="3" key="1">
    <citation type="journal article" date="2019" name="Int. J. Syst. Evol. Microbiol.">
        <title>The Global Catalogue of Microorganisms (GCM) 10K type strain sequencing project: providing services to taxonomists for standard genome sequencing and annotation.</title>
        <authorList>
            <consortium name="The Broad Institute Genomics Platform"/>
            <consortium name="The Broad Institute Genome Sequencing Center for Infectious Disease"/>
            <person name="Wu L."/>
            <person name="Ma J."/>
        </authorList>
    </citation>
    <scope>NUCLEOTIDE SEQUENCE [LARGE SCALE GENOMIC DNA]</scope>
    <source>
        <strain evidence="3">CCUG 43111</strain>
    </source>
</reference>
<protein>
    <submittedName>
        <fullName evidence="2">Uncharacterized protein</fullName>
    </submittedName>
</protein>
<evidence type="ECO:0000313" key="3">
    <source>
        <dbReference type="Proteomes" id="UP001596101"/>
    </source>
</evidence>
<evidence type="ECO:0000256" key="1">
    <source>
        <dbReference type="SAM" id="MobiDB-lite"/>
    </source>
</evidence>
<gene>
    <name evidence="2" type="ORF">ACFPQ5_05555</name>
</gene>
<comment type="caution">
    <text evidence="2">The sequence shown here is derived from an EMBL/GenBank/DDBJ whole genome shotgun (WGS) entry which is preliminary data.</text>
</comment>
<feature type="region of interest" description="Disordered" evidence="1">
    <location>
        <begin position="1"/>
        <end position="26"/>
    </location>
</feature>
<keyword evidence="3" id="KW-1185">Reference proteome</keyword>